<dbReference type="AlphaFoldDB" id="A0A2N3HQ45"/>
<dbReference type="CDD" id="cd17242">
    <property type="entry name" value="MobM_relaxase"/>
    <property type="match status" value="1"/>
</dbReference>
<proteinExistence type="predicted"/>
<feature type="compositionally biased region" description="Basic and acidic residues" evidence="1">
    <location>
        <begin position="1"/>
        <end position="12"/>
    </location>
</feature>
<feature type="compositionally biased region" description="Basic and acidic residues" evidence="1">
    <location>
        <begin position="239"/>
        <end position="260"/>
    </location>
</feature>
<reference evidence="2 3" key="1">
    <citation type="journal article" date="2017" name="Front. Microbiol.">
        <title>Labilibaculum manganireducens gen. nov., sp. nov. and Labilibaculum filiforme sp. nov., Novel Bacteroidetes Isolated from Subsurface Sediments of the Baltic Sea.</title>
        <authorList>
            <person name="Vandieken V."/>
            <person name="Marshall I.P."/>
            <person name="Niemann H."/>
            <person name="Engelen B."/>
            <person name="Cypionka H."/>
        </authorList>
    </citation>
    <scope>NUCLEOTIDE SEQUENCE [LARGE SCALE GENOMIC DNA]</scope>
    <source>
        <strain evidence="2 3">59.16B</strain>
    </source>
</reference>
<evidence type="ECO:0000313" key="2">
    <source>
        <dbReference type="EMBL" id="PKQ60170.1"/>
    </source>
</evidence>
<dbReference type="OrthoDB" id="9800759at2"/>
<feature type="region of interest" description="Disordered" evidence="1">
    <location>
        <begin position="236"/>
        <end position="268"/>
    </location>
</feature>
<comment type="caution">
    <text evidence="2">The sequence shown here is derived from an EMBL/GenBank/DDBJ whole genome shotgun (WGS) entry which is preliminary data.</text>
</comment>
<evidence type="ECO:0000313" key="3">
    <source>
        <dbReference type="Proteomes" id="UP000233535"/>
    </source>
</evidence>
<gene>
    <name evidence="2" type="ORF">BZG02_20470</name>
</gene>
<accession>A0A2N3HQ45</accession>
<dbReference type="InterPro" id="IPR001668">
    <property type="entry name" value="Mob_Pre"/>
</dbReference>
<evidence type="ECO:0000256" key="1">
    <source>
        <dbReference type="SAM" id="MobiDB-lite"/>
    </source>
</evidence>
<feature type="region of interest" description="Disordered" evidence="1">
    <location>
        <begin position="1"/>
        <end position="23"/>
    </location>
</feature>
<dbReference type="RefSeq" id="WP_101263615.1">
    <property type="nucleotide sequence ID" value="NZ_MVDD01000039.1"/>
</dbReference>
<evidence type="ECO:0008006" key="4">
    <source>
        <dbReference type="Google" id="ProtNLM"/>
    </source>
</evidence>
<dbReference type="GO" id="GO:0003677">
    <property type="term" value="F:DNA binding"/>
    <property type="evidence" value="ECO:0007669"/>
    <property type="project" value="InterPro"/>
</dbReference>
<dbReference type="NCBIfam" id="NF041497">
    <property type="entry name" value="MobV"/>
    <property type="match status" value="1"/>
</dbReference>
<dbReference type="Gene3D" id="3.30.930.30">
    <property type="match status" value="1"/>
</dbReference>
<name>A0A2N3HQ45_9BACT</name>
<dbReference type="Proteomes" id="UP000233535">
    <property type="component" value="Unassembled WGS sequence"/>
</dbReference>
<organism evidence="2 3">
    <name type="scientific">Labilibaculum filiforme</name>
    <dbReference type="NCBI Taxonomy" id="1940526"/>
    <lineage>
        <taxon>Bacteria</taxon>
        <taxon>Pseudomonadati</taxon>
        <taxon>Bacteroidota</taxon>
        <taxon>Bacteroidia</taxon>
        <taxon>Marinilabiliales</taxon>
        <taxon>Marinifilaceae</taxon>
        <taxon>Labilibaculum</taxon>
    </lineage>
</organism>
<sequence length="268" mass="30682">MGKTVCHMDKAKAGGSGGLTHHIDRTQQKDVSGNINQSKSHENFELVKKTGTIDQMIKERISKGYQGKKTIRKDAVTSQRFILSGSHDAMMKLDKLQIMKWAKDNYDFFEVKYGKENIIRATVHLDEKTPHMHLIVVPLTKDGKLSAKEFTGTREKLKQLQTDYAQNIGIKYGLERGLKDTNRKHITTKDYYRYVNSNELTAEKLLEHPNAKDLTAKLIEMADNNKGLEHIAHKKHLEHGREFSERTEQSEKSRGQEKSNNRGFSQGM</sequence>
<dbReference type="EMBL" id="MVDD01000039">
    <property type="protein sequence ID" value="PKQ60170.1"/>
    <property type="molecule type" value="Genomic_DNA"/>
</dbReference>
<protein>
    <recommendedName>
        <fullName evidence="4">Mobilization protein</fullName>
    </recommendedName>
</protein>
<keyword evidence="3" id="KW-1185">Reference proteome</keyword>
<dbReference type="GO" id="GO:0006310">
    <property type="term" value="P:DNA recombination"/>
    <property type="evidence" value="ECO:0007669"/>
    <property type="project" value="InterPro"/>
</dbReference>
<dbReference type="Pfam" id="PF01076">
    <property type="entry name" value="Mob_Pre"/>
    <property type="match status" value="1"/>
</dbReference>